<reference evidence="1 2" key="1">
    <citation type="submission" date="2019-12" db="EMBL/GenBank/DDBJ databases">
        <title>complete genome sequences of Aeromonas veronii str. WP3-W19-ESBL-03 isolated from wastewater treatment plant effluent.</title>
        <authorList>
            <person name="Sekizuka T."/>
            <person name="Itokawa K."/>
            <person name="Yatsu K."/>
            <person name="Inamine Y."/>
            <person name="Kuroda M."/>
        </authorList>
    </citation>
    <scope>NUCLEOTIDE SEQUENCE [LARGE SCALE GENOMIC DNA]</scope>
    <source>
        <strain evidence="1 2">WP3-W19-ESBL-03</strain>
    </source>
</reference>
<proteinExistence type="predicted"/>
<dbReference type="AlphaFoldDB" id="A0A6S5CBP7"/>
<organism evidence="1 2">
    <name type="scientific">Aeromonas veronii</name>
    <dbReference type="NCBI Taxonomy" id="654"/>
    <lineage>
        <taxon>Bacteria</taxon>
        <taxon>Pseudomonadati</taxon>
        <taxon>Pseudomonadota</taxon>
        <taxon>Gammaproteobacteria</taxon>
        <taxon>Aeromonadales</taxon>
        <taxon>Aeromonadaceae</taxon>
        <taxon>Aeromonas</taxon>
    </lineage>
</organism>
<accession>A0A6S5CBP7</accession>
<dbReference type="SUPFAM" id="SSF48208">
    <property type="entry name" value="Six-hairpin glycosidases"/>
    <property type="match status" value="1"/>
</dbReference>
<sequence length="1104" mass="120990">MKIRPLALSVALCCGGVLLSGCNDSSSSSSDNGVKPEVKAPWDFDLYMVGEFSGWGREDKFKLTFKDGVYRLDNLKMNSGMSPFKVAGPEWTKYPDFSADSRKETSIFPGQVYPMYYQNNGQNNRLVVTEKGLLDIQVKVTNADLAAPAIEFSMVRDDPNYSESLYLKGIDGNLEPVLQMVYQGDKQYVMVAKLTTGEHKIKIASAQEGIGFGLNGVIALNNPVKMQRCDAQCQLATVRVEQEGYYKFLLDASQDENAPLLQVSVAGEGDLGMINPHEGHELIEKREYETYKPGVTETATFSVKQASDEYRSYAQSTTQELRDPGENFTTYQEQSDLPRLRSGNMVFDALFALAAYEMRQNSVAQVKDGSYNGGQAIPCDCFETGAKWHYVWTRDLSYATDLGLGALDPMRARNSLRFKLSDFRSELKSDLDSLIPQGRQIIQDTGTGGSWPISTDRMSWALGAERVLAALPDAERSAFLPEVFEGLSNTIESDRLAAFDSADGLYVGEQSFLDWRDQTYAKWITADIAHIGMSKSLSTNVTHYQGLLLAARVAGELGRDELASRYNQWAGELKLAINRAFWLADEKMYASLINTSTDQSPAYKFDLLGESLAILAGVADETQAKEIISRYPMGPYGAPVYFPQQPDMPVYHNRAIWPFVSAYGLKAAAMVQNVAVVDHHIDSLMRGAALNLSNMENLEWLSGQPSLMDLTHPDLTGPVINSQRQLWSVGGYLGMVTDTTFGYKVEEGGIRIKPFVTAHLHKLMGAKSEAALKGLNYRGKQIDIVLHLPEQGGEGSYYPVRGITLNGAPVGEQISEGMLAPSNRIEVTLGAAVADDQGIRLIKDVAPLDVENRQVFAPTEPTLLGVSEQSGKLVVALQDHVNKGALSYNIYRDGKLVASGLDRATNWVDDMVLQPGQAYCYSAEAVYPESGNRSHHAKPICYQPALQHIAIDAANVSHTGSVSAADGAIPVPYLKDWGRPDDSLLVQGVKLDGKHAIRLQYSNAQHAINLGVTNGVKRISVVRGGQVVASGVVQMPHVMKEGDLKPLRDSTPFVVDLPAGEYDIRVSDFYNMSYLKANDTYNDAGGQKGAVNLIDLASITVSAR</sequence>
<evidence type="ECO:0000313" key="2">
    <source>
        <dbReference type="Proteomes" id="UP000515442"/>
    </source>
</evidence>
<dbReference type="EMBL" id="AP022038">
    <property type="protein sequence ID" value="BBR40508.1"/>
    <property type="molecule type" value="Genomic_DNA"/>
</dbReference>
<evidence type="ECO:0008006" key="3">
    <source>
        <dbReference type="Google" id="ProtNLM"/>
    </source>
</evidence>
<protein>
    <recommendedName>
        <fullName evidence="3">Esterase</fullName>
    </recommendedName>
</protein>
<dbReference type="InterPro" id="IPR008928">
    <property type="entry name" value="6-hairpin_glycosidase_sf"/>
</dbReference>
<gene>
    <name evidence="1" type="ORF">WP3W19E03_30330</name>
</gene>
<name>A0A6S5CBP7_AERVE</name>
<evidence type="ECO:0000313" key="1">
    <source>
        <dbReference type="EMBL" id="BBR40508.1"/>
    </source>
</evidence>
<dbReference type="InterPro" id="IPR012341">
    <property type="entry name" value="6hp_glycosidase-like_sf"/>
</dbReference>
<dbReference type="Gene3D" id="1.50.10.10">
    <property type="match status" value="1"/>
</dbReference>
<dbReference type="Proteomes" id="UP000515442">
    <property type="component" value="Chromosome"/>
</dbReference>
<dbReference type="PROSITE" id="PS51257">
    <property type="entry name" value="PROKAR_LIPOPROTEIN"/>
    <property type="match status" value="1"/>
</dbReference>
<dbReference type="GO" id="GO:0005975">
    <property type="term" value="P:carbohydrate metabolic process"/>
    <property type="evidence" value="ECO:0007669"/>
    <property type="project" value="InterPro"/>
</dbReference>